<dbReference type="InterPro" id="IPR003439">
    <property type="entry name" value="ABC_transporter-like_ATP-bd"/>
</dbReference>
<gene>
    <name evidence="12" type="ORF">F965_02513</name>
</gene>
<evidence type="ECO:0000256" key="4">
    <source>
        <dbReference type="ARBA" id="ARBA00022741"/>
    </source>
</evidence>
<keyword evidence="2" id="KW-0997">Cell inner membrane</keyword>
<feature type="transmembrane region" description="Helical" evidence="9">
    <location>
        <begin position="183"/>
        <end position="203"/>
    </location>
</feature>
<comment type="subcellular location">
    <subcellularLocation>
        <location evidence="1">Cell membrane</location>
        <topology evidence="1">Multi-pass membrane protein</topology>
    </subcellularLocation>
</comment>
<dbReference type="RefSeq" id="WP_004809508.1">
    <property type="nucleotide sequence ID" value="NZ_KB849443.1"/>
</dbReference>
<dbReference type="SUPFAM" id="SSF52540">
    <property type="entry name" value="P-loop containing nucleoside triphosphate hydrolases"/>
    <property type="match status" value="1"/>
</dbReference>
<dbReference type="InterPro" id="IPR017871">
    <property type="entry name" value="ABC_transporter-like_CS"/>
</dbReference>
<dbReference type="PROSITE" id="PS50893">
    <property type="entry name" value="ABC_TRANSPORTER_2"/>
    <property type="match status" value="1"/>
</dbReference>
<keyword evidence="13" id="KW-1185">Reference proteome</keyword>
<dbReference type="HOGENOM" id="CLU_000604_84_5_6"/>
<keyword evidence="6 9" id="KW-1133">Transmembrane helix</keyword>
<evidence type="ECO:0000313" key="13">
    <source>
        <dbReference type="Proteomes" id="UP000018438"/>
    </source>
</evidence>
<dbReference type="InterPro" id="IPR027417">
    <property type="entry name" value="P-loop_NTPase"/>
</dbReference>
<dbReference type="EMBL" id="APPI01000022">
    <property type="protein sequence ID" value="ENV12492.1"/>
    <property type="molecule type" value="Genomic_DNA"/>
</dbReference>
<evidence type="ECO:0000256" key="6">
    <source>
        <dbReference type="ARBA" id="ARBA00022989"/>
    </source>
</evidence>
<protein>
    <recommendedName>
        <fullName evidence="14">ABC transporter ATP-binding protein</fullName>
    </recommendedName>
</protein>
<dbReference type="AlphaFoldDB" id="N8WK90"/>
<keyword evidence="5" id="KW-0067">ATP-binding</keyword>
<dbReference type="GO" id="GO:0005524">
    <property type="term" value="F:ATP binding"/>
    <property type="evidence" value="ECO:0007669"/>
    <property type="project" value="UniProtKB-KW"/>
</dbReference>
<evidence type="ECO:0000256" key="5">
    <source>
        <dbReference type="ARBA" id="ARBA00022840"/>
    </source>
</evidence>
<dbReference type="PANTHER" id="PTHR43394">
    <property type="entry name" value="ATP-DEPENDENT PERMEASE MDL1, MITOCHONDRIAL"/>
    <property type="match status" value="1"/>
</dbReference>
<evidence type="ECO:0000256" key="3">
    <source>
        <dbReference type="ARBA" id="ARBA00022692"/>
    </source>
</evidence>
<keyword evidence="8 9" id="KW-0472">Membrane</keyword>
<dbReference type="FunFam" id="3.40.50.300:FF:000218">
    <property type="entry name" value="Multidrug ABC transporter ATP-binding protein"/>
    <property type="match status" value="1"/>
</dbReference>
<comment type="caution">
    <text evidence="12">The sequence shown here is derived from an EMBL/GenBank/DDBJ whole genome shotgun (WGS) entry which is preliminary data.</text>
</comment>
<name>N8WK90_9GAMM</name>
<reference evidence="12 13" key="1">
    <citation type="submission" date="2013-02" db="EMBL/GenBank/DDBJ databases">
        <title>The Genome Sequence of Acinetobacter schindleri NIPH 900.</title>
        <authorList>
            <consortium name="The Broad Institute Genome Sequencing Platform"/>
            <consortium name="The Broad Institute Genome Sequencing Center for Infectious Disease"/>
            <person name="Cerqueira G."/>
            <person name="Feldgarden M."/>
            <person name="Courvalin P."/>
            <person name="Perichon B."/>
            <person name="Grillot-Courvalin C."/>
            <person name="Clermont D."/>
            <person name="Rocha E."/>
            <person name="Yoon E.-J."/>
            <person name="Nemec A."/>
            <person name="Walker B."/>
            <person name="Young S.K."/>
            <person name="Zeng Q."/>
            <person name="Gargeya S."/>
            <person name="Fitzgerald M."/>
            <person name="Haas B."/>
            <person name="Abouelleil A."/>
            <person name="Alvarado L."/>
            <person name="Arachchi H.M."/>
            <person name="Berlin A.M."/>
            <person name="Chapman S.B."/>
            <person name="Dewar J."/>
            <person name="Goldberg J."/>
            <person name="Griggs A."/>
            <person name="Gujja S."/>
            <person name="Hansen M."/>
            <person name="Howarth C."/>
            <person name="Imamovic A."/>
            <person name="Larimer J."/>
            <person name="McCowan C."/>
            <person name="Murphy C."/>
            <person name="Neiman D."/>
            <person name="Pearson M."/>
            <person name="Priest M."/>
            <person name="Roberts A."/>
            <person name="Saif S."/>
            <person name="Shea T."/>
            <person name="Sisk P."/>
            <person name="Sykes S."/>
            <person name="Wortman J."/>
            <person name="Nusbaum C."/>
            <person name="Birren B."/>
        </authorList>
    </citation>
    <scope>NUCLEOTIDE SEQUENCE [LARGE SCALE GENOMIC DNA]</scope>
    <source>
        <strain evidence="12 13">NIPH 900</strain>
    </source>
</reference>
<dbReference type="PATRIC" id="fig|1217675.3.peg.2434"/>
<evidence type="ECO:0000256" key="2">
    <source>
        <dbReference type="ARBA" id="ARBA00022519"/>
    </source>
</evidence>
<keyword evidence="3 9" id="KW-0812">Transmembrane</keyword>
<keyword evidence="4" id="KW-0547">Nucleotide-binding</keyword>
<organism evidence="12 13">
    <name type="scientific">Acinetobacter schindleri NIPH 900</name>
    <dbReference type="NCBI Taxonomy" id="1217675"/>
    <lineage>
        <taxon>Bacteria</taxon>
        <taxon>Pseudomonadati</taxon>
        <taxon>Pseudomonadota</taxon>
        <taxon>Gammaproteobacteria</taxon>
        <taxon>Moraxellales</taxon>
        <taxon>Moraxellaceae</taxon>
        <taxon>Acinetobacter</taxon>
    </lineage>
</organism>
<evidence type="ECO:0000313" key="12">
    <source>
        <dbReference type="EMBL" id="ENV12492.1"/>
    </source>
</evidence>
<dbReference type="Gene3D" id="1.20.1560.10">
    <property type="entry name" value="ABC transporter type 1, transmembrane domain"/>
    <property type="match status" value="1"/>
</dbReference>
<feature type="transmembrane region" description="Helical" evidence="9">
    <location>
        <begin position="155"/>
        <end position="177"/>
    </location>
</feature>
<evidence type="ECO:0000256" key="8">
    <source>
        <dbReference type="ARBA" id="ARBA00023136"/>
    </source>
</evidence>
<dbReference type="GO" id="GO:0005886">
    <property type="term" value="C:plasma membrane"/>
    <property type="evidence" value="ECO:0007669"/>
    <property type="project" value="UniProtKB-SubCell"/>
</dbReference>
<evidence type="ECO:0000259" key="10">
    <source>
        <dbReference type="PROSITE" id="PS50893"/>
    </source>
</evidence>
<evidence type="ECO:0000256" key="9">
    <source>
        <dbReference type="SAM" id="Phobius"/>
    </source>
</evidence>
<dbReference type="PROSITE" id="PS00211">
    <property type="entry name" value="ABC_TRANSPORTER_1"/>
    <property type="match status" value="1"/>
</dbReference>
<dbReference type="SUPFAM" id="SSF90123">
    <property type="entry name" value="ABC transporter transmembrane region"/>
    <property type="match status" value="1"/>
</dbReference>
<feature type="transmembrane region" description="Helical" evidence="9">
    <location>
        <begin position="39"/>
        <end position="61"/>
    </location>
</feature>
<dbReference type="PANTHER" id="PTHR43394:SF1">
    <property type="entry name" value="ATP-BINDING CASSETTE SUB-FAMILY B MEMBER 10, MITOCHONDRIAL"/>
    <property type="match status" value="1"/>
</dbReference>
<sequence>MFRWLERLVDPYPTKNLNQPLPTSFFPFVWQAAYGVRRYLLILVLCTAGAASFEALLYAKIGDLVNWLSQSQPDTFLEQHATNLTLLTVVLLANIFFASAQSLIKHQILYSNFPMRLRWRFHNLLLKQSLDFFHNDFAGRLSAKVMQTSLAIREFWVILGDMLAYVVIYFITINIVLGSISAYLIIPLMVWLLLFICAASYFIPRLSKISHEQADARAVMTGRVTDAYTNIQTVKLFAHAGRESQYAKASMQEFMVTVYKQMRLGAQYEISILLLSLVLYGGVLGTAIWLWMEGQAQLGIIAATTAMVLKLNSIAEFLMWQTSQLFENVGTIQDGMGTLGKSISIQDKPDAKELELKQGEIKFDNVCFAYNDKNVIDGLNLTIRPGEKIGVVGRSGAGKSTLIQLLLNFYRIDQGRILIDGQNIEDVTQDSLRKNIAMVTQDTSLLHRSVAENIKYGRPNATDEEMFEAVRKAEAEEFIPQLSDMRGKRGYEAYVGERGVKLSGGQRQRIAIARVFLKDAPILILDEATSALDSEVEAAIQSSLDELMKGKTVIAIAHRLSTIAQMDRLIVLDQGKIVEQGTHDELVALNGIYAHLWQRQTGGFLIEHDTKEQG</sequence>
<dbReference type="Proteomes" id="UP000018438">
    <property type="component" value="Unassembled WGS sequence"/>
</dbReference>
<dbReference type="InterPro" id="IPR011527">
    <property type="entry name" value="ABC1_TM_dom"/>
</dbReference>
<evidence type="ECO:0008006" key="14">
    <source>
        <dbReference type="Google" id="ProtNLM"/>
    </source>
</evidence>
<evidence type="ECO:0000256" key="7">
    <source>
        <dbReference type="ARBA" id="ARBA00023055"/>
    </source>
</evidence>
<dbReference type="InterPro" id="IPR003593">
    <property type="entry name" value="AAA+_ATPase"/>
</dbReference>
<dbReference type="FunFam" id="1.20.1560.10:FF:000070">
    <property type="entry name" value="Multidrug ABC transporter ATP-binding protein"/>
    <property type="match status" value="1"/>
</dbReference>
<feature type="transmembrane region" description="Helical" evidence="9">
    <location>
        <begin position="270"/>
        <end position="292"/>
    </location>
</feature>
<dbReference type="SMART" id="SM00382">
    <property type="entry name" value="AAA"/>
    <property type="match status" value="1"/>
</dbReference>
<keyword evidence="2" id="KW-1003">Cell membrane</keyword>
<feature type="transmembrane region" description="Helical" evidence="9">
    <location>
        <begin position="81"/>
        <end position="100"/>
    </location>
</feature>
<dbReference type="GO" id="GO:0015421">
    <property type="term" value="F:ABC-type oligopeptide transporter activity"/>
    <property type="evidence" value="ECO:0007669"/>
    <property type="project" value="TreeGrafter"/>
</dbReference>
<dbReference type="Pfam" id="PF00005">
    <property type="entry name" value="ABC_tran"/>
    <property type="match status" value="1"/>
</dbReference>
<dbReference type="Gene3D" id="3.40.50.300">
    <property type="entry name" value="P-loop containing nucleotide triphosphate hydrolases"/>
    <property type="match status" value="1"/>
</dbReference>
<feature type="domain" description="ABC transporter" evidence="10">
    <location>
        <begin position="361"/>
        <end position="599"/>
    </location>
</feature>
<dbReference type="InterPro" id="IPR036640">
    <property type="entry name" value="ABC1_TM_sf"/>
</dbReference>
<dbReference type="Pfam" id="PF00664">
    <property type="entry name" value="ABC_membrane"/>
    <property type="match status" value="1"/>
</dbReference>
<feature type="domain" description="ABC transmembrane type-1" evidence="11">
    <location>
        <begin position="41"/>
        <end position="334"/>
    </location>
</feature>
<dbReference type="InterPro" id="IPR039421">
    <property type="entry name" value="Type_1_exporter"/>
</dbReference>
<keyword evidence="7" id="KW-0445">Lipid transport</keyword>
<proteinExistence type="predicted"/>
<dbReference type="GO" id="GO:0016887">
    <property type="term" value="F:ATP hydrolysis activity"/>
    <property type="evidence" value="ECO:0007669"/>
    <property type="project" value="InterPro"/>
</dbReference>
<evidence type="ECO:0000259" key="11">
    <source>
        <dbReference type="PROSITE" id="PS50929"/>
    </source>
</evidence>
<keyword evidence="7" id="KW-0813">Transport</keyword>
<dbReference type="PROSITE" id="PS50929">
    <property type="entry name" value="ABC_TM1F"/>
    <property type="match status" value="1"/>
</dbReference>
<accession>N8WK90</accession>
<dbReference type="GO" id="GO:0006869">
    <property type="term" value="P:lipid transport"/>
    <property type="evidence" value="ECO:0007669"/>
    <property type="project" value="UniProtKB-KW"/>
</dbReference>
<evidence type="ECO:0000256" key="1">
    <source>
        <dbReference type="ARBA" id="ARBA00004651"/>
    </source>
</evidence>